<proteinExistence type="predicted"/>
<evidence type="ECO:0000313" key="1">
    <source>
        <dbReference type="EMBL" id="CEK50683.1"/>
    </source>
</evidence>
<gene>
    <name evidence="1" type="primary">ORF11415</name>
</gene>
<dbReference type="AlphaFoldDB" id="A0A0B6Y3K0"/>
<accession>A0A0B6Y3K0</accession>
<dbReference type="EMBL" id="HACG01003818">
    <property type="protein sequence ID" value="CEK50683.1"/>
    <property type="molecule type" value="Transcribed_RNA"/>
</dbReference>
<sequence length="66" mass="7283">SSCENDNNNIHTATISADKTLATTNVQKRPSLLDFAEQIRQLEIEGNKLRTSTVSSLGYLNGFNLE</sequence>
<reference evidence="1" key="1">
    <citation type="submission" date="2014-12" db="EMBL/GenBank/DDBJ databases">
        <title>Insight into the proteome of Arion vulgaris.</title>
        <authorList>
            <person name="Aradska J."/>
            <person name="Bulat T."/>
            <person name="Smidak R."/>
            <person name="Sarate P."/>
            <person name="Gangsoo J."/>
            <person name="Sialana F."/>
            <person name="Bilban M."/>
            <person name="Lubec G."/>
        </authorList>
    </citation>
    <scope>NUCLEOTIDE SEQUENCE</scope>
    <source>
        <tissue evidence="1">Skin</tissue>
    </source>
</reference>
<protein>
    <submittedName>
        <fullName evidence="1">Uncharacterized protein</fullName>
    </submittedName>
</protein>
<feature type="non-terminal residue" evidence="1">
    <location>
        <position position="1"/>
    </location>
</feature>
<organism evidence="1">
    <name type="scientific">Arion vulgaris</name>
    <dbReference type="NCBI Taxonomy" id="1028688"/>
    <lineage>
        <taxon>Eukaryota</taxon>
        <taxon>Metazoa</taxon>
        <taxon>Spiralia</taxon>
        <taxon>Lophotrochozoa</taxon>
        <taxon>Mollusca</taxon>
        <taxon>Gastropoda</taxon>
        <taxon>Heterobranchia</taxon>
        <taxon>Euthyneura</taxon>
        <taxon>Panpulmonata</taxon>
        <taxon>Eupulmonata</taxon>
        <taxon>Stylommatophora</taxon>
        <taxon>Helicina</taxon>
        <taxon>Arionoidea</taxon>
        <taxon>Arionidae</taxon>
        <taxon>Arion</taxon>
    </lineage>
</organism>
<feature type="non-terminal residue" evidence="1">
    <location>
        <position position="66"/>
    </location>
</feature>
<name>A0A0B6Y3K0_9EUPU</name>